<dbReference type="CDD" id="cd07377">
    <property type="entry name" value="WHTH_GntR"/>
    <property type="match status" value="1"/>
</dbReference>
<dbReference type="GO" id="GO:0003700">
    <property type="term" value="F:DNA-binding transcription factor activity"/>
    <property type="evidence" value="ECO:0007669"/>
    <property type="project" value="InterPro"/>
</dbReference>
<dbReference type="InterPro" id="IPR036388">
    <property type="entry name" value="WH-like_DNA-bd_sf"/>
</dbReference>
<organism evidence="5 6">
    <name type="scientific">Flammeovirga pacifica</name>
    <dbReference type="NCBI Taxonomy" id="915059"/>
    <lineage>
        <taxon>Bacteria</taxon>
        <taxon>Pseudomonadati</taxon>
        <taxon>Bacteroidota</taxon>
        <taxon>Cytophagia</taxon>
        <taxon>Cytophagales</taxon>
        <taxon>Flammeovirgaceae</taxon>
        <taxon>Flammeovirga</taxon>
    </lineage>
</organism>
<comment type="caution">
    <text evidence="5">The sequence shown here is derived from an EMBL/GenBank/DDBJ whole genome shotgun (WGS) entry which is preliminary data.</text>
</comment>
<keyword evidence="6" id="KW-1185">Reference proteome</keyword>
<dbReference type="InterPro" id="IPR000524">
    <property type="entry name" value="Tscrpt_reg_HTH_GntR"/>
</dbReference>
<evidence type="ECO:0000256" key="1">
    <source>
        <dbReference type="ARBA" id="ARBA00023015"/>
    </source>
</evidence>
<dbReference type="STRING" id="915059.NH26_20050"/>
<sequence length="350" mass="40294">MENLIGQLHKQLGDVKCQHHPKYIQIAKSFKNLINLGHLQAHAKMPSINDLVMELELSKDTVEKSYSILKRESYILTQRGKGTFVNHGFDINVPKVLLIFNKMSASKEKIFKAFLQTSGEHLQVDLLLHNYSVKSLERIIDEQENNYNYFVIIPIFKDANEEETKKVIERLPASKTLLLNKKLPTLPKFQSVYEDFSEDIYQVLSKNIVKLFKYNQLELIAPKGENRIFNQIRSGFVRCCLHYDITFKVSSVYQNEELHENTAYILVDDQDLATIISDCRSKKLRIGEQIGLISYNDTPLKAILEEGITVITTSFENMGKTAAQQILHKKLANHKVDFKMIQRASFVGVE</sequence>
<gene>
    <name evidence="5" type="ORF">NH26_20050</name>
</gene>
<dbReference type="SMART" id="SM00345">
    <property type="entry name" value="HTH_GNTR"/>
    <property type="match status" value="1"/>
</dbReference>
<dbReference type="EMBL" id="JRYR02000002">
    <property type="protein sequence ID" value="OHX63907.1"/>
    <property type="molecule type" value="Genomic_DNA"/>
</dbReference>
<evidence type="ECO:0000313" key="5">
    <source>
        <dbReference type="EMBL" id="OHX63907.1"/>
    </source>
</evidence>
<reference evidence="5 6" key="1">
    <citation type="journal article" date="2012" name="Int. J. Syst. Evol. Microbiol.">
        <title>Flammeovirga pacifica sp. nov., isolated from deep-sea sediment.</title>
        <authorList>
            <person name="Xu H."/>
            <person name="Fu Y."/>
            <person name="Yang N."/>
            <person name="Ding Z."/>
            <person name="Lai Q."/>
            <person name="Zeng R."/>
        </authorList>
    </citation>
    <scope>NUCLEOTIDE SEQUENCE [LARGE SCALE GENOMIC DNA]</scope>
    <source>
        <strain evidence="6">DSM 24597 / LMG 26175 / WPAGA1</strain>
    </source>
</reference>
<dbReference type="SUPFAM" id="SSF46785">
    <property type="entry name" value="Winged helix' DNA-binding domain"/>
    <property type="match status" value="1"/>
</dbReference>
<proteinExistence type="predicted"/>
<dbReference type="OrthoDB" id="742238at2"/>
<feature type="domain" description="HTH gntR-type" evidence="4">
    <location>
        <begin position="20"/>
        <end position="88"/>
    </location>
</feature>
<keyword evidence="2" id="KW-0238">DNA-binding</keyword>
<keyword evidence="1" id="KW-0805">Transcription regulation</keyword>
<dbReference type="Pfam" id="PF00392">
    <property type="entry name" value="GntR"/>
    <property type="match status" value="1"/>
</dbReference>
<dbReference type="Proteomes" id="UP000179797">
    <property type="component" value="Unassembled WGS sequence"/>
</dbReference>
<dbReference type="PANTHER" id="PTHR38445">
    <property type="entry name" value="HTH-TYPE TRANSCRIPTIONAL REPRESSOR YTRA"/>
    <property type="match status" value="1"/>
</dbReference>
<dbReference type="RefSeq" id="WP_044217819.1">
    <property type="nucleotide sequence ID" value="NZ_JRYR02000002.1"/>
</dbReference>
<dbReference type="AlphaFoldDB" id="A0A1S1YSA3"/>
<dbReference type="Gene3D" id="1.10.10.10">
    <property type="entry name" value="Winged helix-like DNA-binding domain superfamily/Winged helix DNA-binding domain"/>
    <property type="match status" value="1"/>
</dbReference>
<evidence type="ECO:0000256" key="3">
    <source>
        <dbReference type="ARBA" id="ARBA00023163"/>
    </source>
</evidence>
<name>A0A1S1YSA3_FLAPC</name>
<dbReference type="InterPro" id="IPR036390">
    <property type="entry name" value="WH_DNA-bd_sf"/>
</dbReference>
<dbReference type="SUPFAM" id="SSF53822">
    <property type="entry name" value="Periplasmic binding protein-like I"/>
    <property type="match status" value="1"/>
</dbReference>
<dbReference type="PROSITE" id="PS50949">
    <property type="entry name" value="HTH_GNTR"/>
    <property type="match status" value="1"/>
</dbReference>
<dbReference type="InterPro" id="IPR028082">
    <property type="entry name" value="Peripla_BP_I"/>
</dbReference>
<keyword evidence="3" id="KW-0804">Transcription</keyword>
<dbReference type="GO" id="GO:0003677">
    <property type="term" value="F:DNA binding"/>
    <property type="evidence" value="ECO:0007669"/>
    <property type="project" value="UniProtKB-KW"/>
</dbReference>
<protein>
    <recommendedName>
        <fullName evidence="4">HTH gntR-type domain-containing protein</fullName>
    </recommendedName>
</protein>
<dbReference type="PANTHER" id="PTHR38445:SF10">
    <property type="entry name" value="GNTR-FAMILY TRANSCRIPTIONAL REGULATOR"/>
    <property type="match status" value="1"/>
</dbReference>
<evidence type="ECO:0000313" key="6">
    <source>
        <dbReference type="Proteomes" id="UP000179797"/>
    </source>
</evidence>
<dbReference type="Gene3D" id="3.40.50.2300">
    <property type="match status" value="2"/>
</dbReference>
<accession>A0A1S1YSA3</accession>
<dbReference type="Pfam" id="PF13377">
    <property type="entry name" value="Peripla_BP_3"/>
    <property type="match status" value="1"/>
</dbReference>
<evidence type="ECO:0000256" key="2">
    <source>
        <dbReference type="ARBA" id="ARBA00023125"/>
    </source>
</evidence>
<evidence type="ECO:0000259" key="4">
    <source>
        <dbReference type="PROSITE" id="PS50949"/>
    </source>
</evidence>
<dbReference type="InterPro" id="IPR046335">
    <property type="entry name" value="LacI/GalR-like_sensor"/>
</dbReference>